<accession>A0A9J5ZC92</accession>
<organism evidence="2 3">
    <name type="scientific">Solanum commersonii</name>
    <name type="common">Commerson's wild potato</name>
    <name type="synonym">Commerson's nightshade</name>
    <dbReference type="NCBI Taxonomy" id="4109"/>
    <lineage>
        <taxon>Eukaryota</taxon>
        <taxon>Viridiplantae</taxon>
        <taxon>Streptophyta</taxon>
        <taxon>Embryophyta</taxon>
        <taxon>Tracheophyta</taxon>
        <taxon>Spermatophyta</taxon>
        <taxon>Magnoliopsida</taxon>
        <taxon>eudicotyledons</taxon>
        <taxon>Gunneridae</taxon>
        <taxon>Pentapetalae</taxon>
        <taxon>asterids</taxon>
        <taxon>lamiids</taxon>
        <taxon>Solanales</taxon>
        <taxon>Solanaceae</taxon>
        <taxon>Solanoideae</taxon>
        <taxon>Solaneae</taxon>
        <taxon>Solanum</taxon>
    </lineage>
</organism>
<name>A0A9J5ZC92_SOLCO</name>
<dbReference type="EMBL" id="JACXVP010000004">
    <property type="protein sequence ID" value="KAG5610029.1"/>
    <property type="molecule type" value="Genomic_DNA"/>
</dbReference>
<evidence type="ECO:0000313" key="3">
    <source>
        <dbReference type="Proteomes" id="UP000824120"/>
    </source>
</evidence>
<feature type="non-terminal residue" evidence="2">
    <location>
        <position position="1"/>
    </location>
</feature>
<feature type="compositionally biased region" description="Polar residues" evidence="1">
    <location>
        <begin position="168"/>
        <end position="197"/>
    </location>
</feature>
<dbReference type="Proteomes" id="UP000824120">
    <property type="component" value="Chromosome 4"/>
</dbReference>
<comment type="caution">
    <text evidence="2">The sequence shown here is derived from an EMBL/GenBank/DDBJ whole genome shotgun (WGS) entry which is preliminary data.</text>
</comment>
<feature type="region of interest" description="Disordered" evidence="1">
    <location>
        <begin position="168"/>
        <end position="203"/>
    </location>
</feature>
<protein>
    <submittedName>
        <fullName evidence="2">Uncharacterized protein</fullName>
    </submittedName>
</protein>
<keyword evidence="3" id="KW-1185">Reference proteome</keyword>
<proteinExistence type="predicted"/>
<reference evidence="2 3" key="1">
    <citation type="submission" date="2020-09" db="EMBL/GenBank/DDBJ databases">
        <title>De no assembly of potato wild relative species, Solanum commersonii.</title>
        <authorList>
            <person name="Cho K."/>
        </authorList>
    </citation>
    <scope>NUCLEOTIDE SEQUENCE [LARGE SCALE GENOMIC DNA]</scope>
    <source>
        <strain evidence="2">LZ3.2</strain>
        <tissue evidence="2">Leaf</tissue>
    </source>
</reference>
<sequence length="203" mass="22302">EVGDIVELGVIAEQKGKHLLEDNQGRHHLSLTPMLQGLIVKLLARLDSALLLVSVRYGITYSWFSLAPLRFVAPLVSTSSAMSVVKQKSFESFFRLAPPRSGEIISGLVIRENQCKPLFRIHMVLVDLVLVRPIRICIEDLHVREVVQTILLTLSRVQVPMVKDLPRNASSTIRSGSQPTCSSSVIMARGTSQSTKGGTNGGY</sequence>
<evidence type="ECO:0000256" key="1">
    <source>
        <dbReference type="SAM" id="MobiDB-lite"/>
    </source>
</evidence>
<evidence type="ECO:0000313" key="2">
    <source>
        <dbReference type="EMBL" id="KAG5610029.1"/>
    </source>
</evidence>
<gene>
    <name evidence="2" type="ORF">H5410_021310</name>
</gene>
<dbReference type="AlphaFoldDB" id="A0A9J5ZC92"/>